<dbReference type="Proteomes" id="UP001293254">
    <property type="component" value="Unassembled WGS sequence"/>
</dbReference>
<comment type="caution">
    <text evidence="1">The sequence shown here is derived from an EMBL/GenBank/DDBJ whole genome shotgun (WGS) entry which is preliminary data.</text>
</comment>
<evidence type="ECO:0000313" key="1">
    <source>
        <dbReference type="EMBL" id="KAK4428764.1"/>
    </source>
</evidence>
<dbReference type="EMBL" id="JACGWO010000004">
    <property type="protein sequence ID" value="KAK4428764.1"/>
    <property type="molecule type" value="Genomic_DNA"/>
</dbReference>
<organism evidence="1 2">
    <name type="scientific">Sesamum alatum</name>
    <dbReference type="NCBI Taxonomy" id="300844"/>
    <lineage>
        <taxon>Eukaryota</taxon>
        <taxon>Viridiplantae</taxon>
        <taxon>Streptophyta</taxon>
        <taxon>Embryophyta</taxon>
        <taxon>Tracheophyta</taxon>
        <taxon>Spermatophyta</taxon>
        <taxon>Magnoliopsida</taxon>
        <taxon>eudicotyledons</taxon>
        <taxon>Gunneridae</taxon>
        <taxon>Pentapetalae</taxon>
        <taxon>asterids</taxon>
        <taxon>lamiids</taxon>
        <taxon>Lamiales</taxon>
        <taxon>Pedaliaceae</taxon>
        <taxon>Sesamum</taxon>
    </lineage>
</organism>
<keyword evidence="2" id="KW-1185">Reference proteome</keyword>
<gene>
    <name evidence="1" type="ORF">Salat_1176300</name>
</gene>
<accession>A0AAE2CNW1</accession>
<evidence type="ECO:0000313" key="2">
    <source>
        <dbReference type="Proteomes" id="UP001293254"/>
    </source>
</evidence>
<name>A0AAE2CNW1_9LAMI</name>
<dbReference type="AlphaFoldDB" id="A0AAE2CNW1"/>
<proteinExistence type="predicted"/>
<reference evidence="1" key="2">
    <citation type="journal article" date="2024" name="Plant">
        <title>Genomic evolution and insights into agronomic trait innovations of Sesamum species.</title>
        <authorList>
            <person name="Miao H."/>
            <person name="Wang L."/>
            <person name="Qu L."/>
            <person name="Liu H."/>
            <person name="Sun Y."/>
            <person name="Le M."/>
            <person name="Wang Q."/>
            <person name="Wei S."/>
            <person name="Zheng Y."/>
            <person name="Lin W."/>
            <person name="Duan Y."/>
            <person name="Cao H."/>
            <person name="Xiong S."/>
            <person name="Wang X."/>
            <person name="Wei L."/>
            <person name="Li C."/>
            <person name="Ma Q."/>
            <person name="Ju M."/>
            <person name="Zhao R."/>
            <person name="Li G."/>
            <person name="Mu C."/>
            <person name="Tian Q."/>
            <person name="Mei H."/>
            <person name="Zhang T."/>
            <person name="Gao T."/>
            <person name="Zhang H."/>
        </authorList>
    </citation>
    <scope>NUCLEOTIDE SEQUENCE</scope>
    <source>
        <strain evidence="1">3651</strain>
    </source>
</reference>
<protein>
    <submittedName>
        <fullName evidence="1">Uncharacterized protein</fullName>
    </submittedName>
</protein>
<sequence length="385" mass="42403">MVPGFGRRGHSDDWGRHLTLLGRRIFGVLRGLSHRLVGCWALLCLVDSDVGVRKGLSLLFYVMLGRSVGGCSVEIAVRGEAFRGRLWRGAGRASCISWWTKIVCLLDLIWVSRRLGRPLLGHNPTSAGLGAQSYDIGGRQGLGQLVSSPAPVLSDENVVNSLGKSGSLHLDRAKELGSLKLPTTEETSSLFVEQSVGGVSRGGPGGWTGRGSWRWGRGRRRCGSGLLVGRRSSASKRVLPQSFQVGLVDRPLKRQSVDVVLLDVELSDLGFVGPCFTRCNRRPWPATVRCRLDRALSTVAWRALFSDSEVESSFWSIDVRNELTEHRSDLEGLLTDESTKWQQRAKQHWLVEGDRRLCPGPKRTAFIVFGILKGGGVQVRLLFRV</sequence>
<reference evidence="1" key="1">
    <citation type="submission" date="2020-06" db="EMBL/GenBank/DDBJ databases">
        <authorList>
            <person name="Li T."/>
            <person name="Hu X."/>
            <person name="Zhang T."/>
            <person name="Song X."/>
            <person name="Zhang H."/>
            <person name="Dai N."/>
            <person name="Sheng W."/>
            <person name="Hou X."/>
            <person name="Wei L."/>
        </authorList>
    </citation>
    <scope>NUCLEOTIDE SEQUENCE</scope>
    <source>
        <strain evidence="1">3651</strain>
        <tissue evidence="1">Leaf</tissue>
    </source>
</reference>